<keyword evidence="7 14" id="KW-0418">Kinase</keyword>
<comment type="subcellular location">
    <subcellularLocation>
        <location evidence="2">Cell membrane</location>
    </subcellularLocation>
</comment>
<dbReference type="PROSITE" id="PS50109">
    <property type="entry name" value="HIS_KIN"/>
    <property type="match status" value="1"/>
</dbReference>
<evidence type="ECO:0000256" key="2">
    <source>
        <dbReference type="ARBA" id="ARBA00004236"/>
    </source>
</evidence>
<evidence type="ECO:0000256" key="10">
    <source>
        <dbReference type="ARBA" id="ARBA00023136"/>
    </source>
</evidence>
<dbReference type="SMART" id="SM00388">
    <property type="entry name" value="HisKA"/>
    <property type="match status" value="1"/>
</dbReference>
<dbReference type="Pfam" id="PF00672">
    <property type="entry name" value="HAMP"/>
    <property type="match status" value="1"/>
</dbReference>
<evidence type="ECO:0000259" key="13">
    <source>
        <dbReference type="PROSITE" id="PS50885"/>
    </source>
</evidence>
<dbReference type="Gene3D" id="1.10.287.130">
    <property type="match status" value="1"/>
</dbReference>
<comment type="catalytic activity">
    <reaction evidence="1">
        <text>ATP + protein L-histidine = ADP + protein N-phospho-L-histidine.</text>
        <dbReference type="EC" id="2.7.13.3"/>
    </reaction>
</comment>
<feature type="transmembrane region" description="Helical" evidence="11">
    <location>
        <begin position="152"/>
        <end position="171"/>
    </location>
</feature>
<dbReference type="InterPro" id="IPR005467">
    <property type="entry name" value="His_kinase_dom"/>
</dbReference>
<protein>
    <recommendedName>
        <fullName evidence="3">histidine kinase</fullName>
        <ecNumber evidence="3">2.7.13.3</ecNumber>
    </recommendedName>
</protein>
<evidence type="ECO:0000313" key="14">
    <source>
        <dbReference type="EMBL" id="MBC6450253.1"/>
    </source>
</evidence>
<sequence>MTRLPLRFQLLAVLVLLLILAYAVAAVAAPRAMESYLVSQVDTRITRAAAGALRALDDGRFPRGAPPSQQLLPSDFVIQVHAPDGSLIGSALRTSTGTELELPPLADAVEGQPFTEGAWRVLVHRSSNGYYLVAATSMADVQSTVAQSRSTILVTGGIALVALIGLGYFLVRRSFRPLEQVEHTAEQIAAGDLSRRVPVVDAHSEVGHLATALNTMLTTIESAFRARQESEARLRRFVADASHELRSPLTSIRGYAELYRQGGGTPERSLARIEAEATRMTQLVEDMLLLANLDQQRPLNRGAVDLTVLAVDAVQDARAAAPDRDVTLHLAAPGAVVPGDEARLRQVLANLLTNAIQHSAGPIRVGLSATATTAVITVTDAGPGMSPEQIDQVFDRFYRASASRSRDHGGTGLGLSIAAALVAAHNGTIAAASTPDTGSTFTVTLPLT</sequence>
<dbReference type="CDD" id="cd00075">
    <property type="entry name" value="HATPase"/>
    <property type="match status" value="1"/>
</dbReference>
<dbReference type="InterPro" id="IPR003660">
    <property type="entry name" value="HAMP_dom"/>
</dbReference>
<keyword evidence="4" id="KW-0597">Phosphoprotein</keyword>
<dbReference type="PANTHER" id="PTHR45436:SF5">
    <property type="entry name" value="SENSOR HISTIDINE KINASE TRCS"/>
    <property type="match status" value="1"/>
</dbReference>
<dbReference type="InterPro" id="IPR036097">
    <property type="entry name" value="HisK_dim/P_sf"/>
</dbReference>
<dbReference type="InterPro" id="IPR003594">
    <property type="entry name" value="HATPase_dom"/>
</dbReference>
<evidence type="ECO:0000256" key="3">
    <source>
        <dbReference type="ARBA" id="ARBA00012438"/>
    </source>
</evidence>
<evidence type="ECO:0000256" key="8">
    <source>
        <dbReference type="ARBA" id="ARBA00022989"/>
    </source>
</evidence>
<dbReference type="InterPro" id="IPR050428">
    <property type="entry name" value="TCS_sensor_his_kinase"/>
</dbReference>
<dbReference type="InterPro" id="IPR003661">
    <property type="entry name" value="HisK_dim/P_dom"/>
</dbReference>
<evidence type="ECO:0000256" key="9">
    <source>
        <dbReference type="ARBA" id="ARBA00023012"/>
    </source>
</evidence>
<feature type="domain" description="HAMP" evidence="13">
    <location>
        <begin position="172"/>
        <end position="225"/>
    </location>
</feature>
<dbReference type="InterPro" id="IPR036890">
    <property type="entry name" value="HATPase_C_sf"/>
</dbReference>
<evidence type="ECO:0000256" key="5">
    <source>
        <dbReference type="ARBA" id="ARBA00022679"/>
    </source>
</evidence>
<dbReference type="SUPFAM" id="SSF55874">
    <property type="entry name" value="ATPase domain of HSP90 chaperone/DNA topoisomerase II/histidine kinase"/>
    <property type="match status" value="1"/>
</dbReference>
<dbReference type="Gene3D" id="6.10.340.10">
    <property type="match status" value="1"/>
</dbReference>
<proteinExistence type="predicted"/>
<organism evidence="14 15">
    <name type="scientific">Actinokineospora xionganensis</name>
    <dbReference type="NCBI Taxonomy" id="2684470"/>
    <lineage>
        <taxon>Bacteria</taxon>
        <taxon>Bacillati</taxon>
        <taxon>Actinomycetota</taxon>
        <taxon>Actinomycetes</taxon>
        <taxon>Pseudonocardiales</taxon>
        <taxon>Pseudonocardiaceae</taxon>
        <taxon>Actinokineospora</taxon>
    </lineage>
</organism>
<gene>
    <name evidence="14" type="ORF">GPZ80_24145</name>
</gene>
<reference evidence="14 15" key="1">
    <citation type="submission" date="2020-06" db="EMBL/GenBank/DDBJ databases">
        <title>Actinokineospora xiongansis sp. nov., isolated from soil of Baiyangdian.</title>
        <authorList>
            <person name="Zhang X."/>
        </authorList>
    </citation>
    <scope>NUCLEOTIDE SEQUENCE [LARGE SCALE GENOMIC DNA]</scope>
    <source>
        <strain evidence="14 15">HBU206404</strain>
    </source>
</reference>
<dbReference type="EC" id="2.7.13.3" evidence="3"/>
<evidence type="ECO:0000313" key="15">
    <source>
        <dbReference type="Proteomes" id="UP000734823"/>
    </source>
</evidence>
<evidence type="ECO:0000256" key="4">
    <source>
        <dbReference type="ARBA" id="ARBA00022553"/>
    </source>
</evidence>
<evidence type="ECO:0000256" key="11">
    <source>
        <dbReference type="SAM" id="Phobius"/>
    </source>
</evidence>
<dbReference type="GO" id="GO:0016301">
    <property type="term" value="F:kinase activity"/>
    <property type="evidence" value="ECO:0007669"/>
    <property type="project" value="UniProtKB-KW"/>
</dbReference>
<evidence type="ECO:0000259" key="12">
    <source>
        <dbReference type="PROSITE" id="PS50109"/>
    </source>
</evidence>
<feature type="domain" description="Histidine kinase" evidence="12">
    <location>
        <begin position="240"/>
        <end position="448"/>
    </location>
</feature>
<dbReference type="Proteomes" id="UP000734823">
    <property type="component" value="Unassembled WGS sequence"/>
</dbReference>
<dbReference type="EMBL" id="JABVED010000015">
    <property type="protein sequence ID" value="MBC6450253.1"/>
    <property type="molecule type" value="Genomic_DNA"/>
</dbReference>
<evidence type="ECO:0000256" key="6">
    <source>
        <dbReference type="ARBA" id="ARBA00022692"/>
    </source>
</evidence>
<dbReference type="CDD" id="cd00082">
    <property type="entry name" value="HisKA"/>
    <property type="match status" value="1"/>
</dbReference>
<dbReference type="PRINTS" id="PR00344">
    <property type="entry name" value="BCTRLSENSOR"/>
</dbReference>
<keyword evidence="9" id="KW-0902">Two-component regulatory system</keyword>
<keyword evidence="10 11" id="KW-0472">Membrane</keyword>
<dbReference type="Gene3D" id="3.30.565.10">
    <property type="entry name" value="Histidine kinase-like ATPase, C-terminal domain"/>
    <property type="match status" value="1"/>
</dbReference>
<evidence type="ECO:0000256" key="1">
    <source>
        <dbReference type="ARBA" id="ARBA00000085"/>
    </source>
</evidence>
<dbReference type="CDD" id="cd06225">
    <property type="entry name" value="HAMP"/>
    <property type="match status" value="1"/>
</dbReference>
<dbReference type="Pfam" id="PF00512">
    <property type="entry name" value="HisKA"/>
    <property type="match status" value="1"/>
</dbReference>
<dbReference type="SUPFAM" id="SSF158472">
    <property type="entry name" value="HAMP domain-like"/>
    <property type="match status" value="1"/>
</dbReference>
<keyword evidence="8 11" id="KW-1133">Transmembrane helix</keyword>
<keyword evidence="15" id="KW-1185">Reference proteome</keyword>
<dbReference type="SMART" id="SM00304">
    <property type="entry name" value="HAMP"/>
    <property type="match status" value="1"/>
</dbReference>
<accession>A0ABR7LC21</accession>
<dbReference type="RefSeq" id="WP_187223357.1">
    <property type="nucleotide sequence ID" value="NZ_JABVED010000015.1"/>
</dbReference>
<dbReference type="SMART" id="SM00387">
    <property type="entry name" value="HATPase_c"/>
    <property type="match status" value="1"/>
</dbReference>
<dbReference type="InterPro" id="IPR004358">
    <property type="entry name" value="Sig_transdc_His_kin-like_C"/>
</dbReference>
<name>A0ABR7LC21_9PSEU</name>
<dbReference type="SUPFAM" id="SSF47384">
    <property type="entry name" value="Homodimeric domain of signal transducing histidine kinase"/>
    <property type="match status" value="1"/>
</dbReference>
<evidence type="ECO:0000256" key="7">
    <source>
        <dbReference type="ARBA" id="ARBA00022777"/>
    </source>
</evidence>
<keyword evidence="5" id="KW-0808">Transferase</keyword>
<keyword evidence="6 11" id="KW-0812">Transmembrane</keyword>
<dbReference type="Pfam" id="PF02518">
    <property type="entry name" value="HATPase_c"/>
    <property type="match status" value="1"/>
</dbReference>
<dbReference type="PANTHER" id="PTHR45436">
    <property type="entry name" value="SENSOR HISTIDINE KINASE YKOH"/>
    <property type="match status" value="1"/>
</dbReference>
<dbReference type="PROSITE" id="PS50885">
    <property type="entry name" value="HAMP"/>
    <property type="match status" value="1"/>
</dbReference>
<comment type="caution">
    <text evidence="14">The sequence shown here is derived from an EMBL/GenBank/DDBJ whole genome shotgun (WGS) entry which is preliminary data.</text>
</comment>